<evidence type="ECO:0000313" key="4">
    <source>
        <dbReference type="Proteomes" id="UP001381003"/>
    </source>
</evidence>
<dbReference type="Proteomes" id="UP001381003">
    <property type="component" value="Chromosome"/>
</dbReference>
<accession>A0ABZ2FJL5</accession>
<dbReference type="EMBL" id="CP104874">
    <property type="protein sequence ID" value="WWF06930.1"/>
    <property type="molecule type" value="Genomic_DNA"/>
</dbReference>
<organism evidence="3 4">
    <name type="scientific">Janibacter terrae</name>
    <dbReference type="NCBI Taxonomy" id="103817"/>
    <lineage>
        <taxon>Bacteria</taxon>
        <taxon>Bacillati</taxon>
        <taxon>Actinomycetota</taxon>
        <taxon>Actinomycetes</taxon>
        <taxon>Micrococcales</taxon>
        <taxon>Intrasporangiaceae</taxon>
        <taxon>Janibacter</taxon>
    </lineage>
</organism>
<gene>
    <name evidence="3" type="ORF">N5P18_08110</name>
</gene>
<protein>
    <submittedName>
        <fullName evidence="3">Class F sortase</fullName>
    </submittedName>
</protein>
<feature type="region of interest" description="Disordered" evidence="2">
    <location>
        <begin position="1"/>
        <end position="30"/>
    </location>
</feature>
<name>A0ABZ2FJL5_9MICO</name>
<dbReference type="InterPro" id="IPR005754">
    <property type="entry name" value="Sortase"/>
</dbReference>
<dbReference type="Gene3D" id="2.40.260.10">
    <property type="entry name" value="Sortase"/>
    <property type="match status" value="1"/>
</dbReference>
<reference evidence="3 4" key="1">
    <citation type="submission" date="2022-09" db="EMBL/GenBank/DDBJ databases">
        <title>Complete genome sequence of Janibacter terrae strain COS04-44, PCL-degrading bacteria isolated from oil spilled coast.</title>
        <authorList>
            <person name="Park H."/>
            <person name="Kim J.Y."/>
            <person name="An S.H."/>
            <person name="Lee C.M."/>
            <person name="Weon H.-Y."/>
        </authorList>
    </citation>
    <scope>NUCLEOTIDE SEQUENCE [LARGE SCALE GENOMIC DNA]</scope>
    <source>
        <strain evidence="3 4">COS04-44</strain>
    </source>
</reference>
<keyword evidence="1" id="KW-0378">Hydrolase</keyword>
<evidence type="ECO:0000313" key="3">
    <source>
        <dbReference type="EMBL" id="WWF06930.1"/>
    </source>
</evidence>
<keyword evidence="4" id="KW-1185">Reference proteome</keyword>
<dbReference type="RefSeq" id="WP_338539292.1">
    <property type="nucleotide sequence ID" value="NZ_CP104874.1"/>
</dbReference>
<proteinExistence type="predicted"/>
<evidence type="ECO:0000256" key="2">
    <source>
        <dbReference type="SAM" id="MobiDB-lite"/>
    </source>
</evidence>
<dbReference type="CDD" id="cd05829">
    <property type="entry name" value="Sortase_F"/>
    <property type="match status" value="1"/>
</dbReference>
<dbReference type="InterPro" id="IPR042001">
    <property type="entry name" value="Sortase_F"/>
</dbReference>
<dbReference type="SUPFAM" id="SSF63817">
    <property type="entry name" value="Sortase"/>
    <property type="match status" value="1"/>
</dbReference>
<dbReference type="InterPro" id="IPR023365">
    <property type="entry name" value="Sortase_dom-sf"/>
</dbReference>
<evidence type="ECO:0000256" key="1">
    <source>
        <dbReference type="ARBA" id="ARBA00022801"/>
    </source>
</evidence>
<dbReference type="Pfam" id="PF04203">
    <property type="entry name" value="Sortase"/>
    <property type="match status" value="1"/>
</dbReference>
<sequence length="137" mass="14657">MDEAGAMAIPEDPGTAGWYRFGPGPTSTTGASVISAHTDTADEVGPLSRLDEVRRGDRVTVTVGDEELQYEVRRVDHHSKEALDVDALFARTGPARLHIVTCGGEFDPRTRSYEDNVVAVATPVGPATPTYSESRDG</sequence>